<evidence type="ECO:0000256" key="6">
    <source>
        <dbReference type="ARBA" id="ARBA00023136"/>
    </source>
</evidence>
<feature type="compositionally biased region" description="Polar residues" evidence="7">
    <location>
        <begin position="23"/>
        <end position="37"/>
    </location>
</feature>
<evidence type="ECO:0000256" key="4">
    <source>
        <dbReference type="ARBA" id="ARBA00022989"/>
    </source>
</evidence>
<evidence type="ECO:0000256" key="2">
    <source>
        <dbReference type="ARBA" id="ARBA00022692"/>
    </source>
</evidence>
<dbReference type="CDD" id="cd23995">
    <property type="entry name" value="Seipin_BSCL2_like"/>
    <property type="match status" value="1"/>
</dbReference>
<dbReference type="Pfam" id="PF06775">
    <property type="entry name" value="Seipin"/>
    <property type="match status" value="1"/>
</dbReference>
<sequence>MESEIIDEKDPSRDDVPFHGSLTVDQSDPSTSGASSTVRHRLFSGRGSSSKEPDDSLIGTHSKTGSKTYKFHRDLNPNDDMSEITESTTHVEPTVTAATNDEIVATQRRNSAESGTEPSDSLHSSLSLLMFISRLTTKSIWFLLKLIVRFITLPITVLSYLIIFVIDPLRPLRQIAAHAITMLIKLWVNSPCGRLVLGFGWGILRAAYLAFVLCLCLFASLLISGILMRYLAEQPFVVKETLNFDYTKTSPVAFVPIISCAAVEKKKKTDVGMNLGSRIIRPFHELQVTVSLTLPESDYNRNLGVFQLRTDFLSINGETLASSSHPCMMRFKSLPIRFLLTLFKGAPLVSGFVFEIQTLNLKIKRLNRGPVPACLKIVLEQRASHEPGTGIPELYGASLVLESELPFIKRIIWYWKKTVFIWVSIASFATELLFISVCCRCVLLPHTRKMDGSAGRHR</sequence>
<feature type="transmembrane region" description="Helical" evidence="8">
    <location>
        <begin position="338"/>
        <end position="356"/>
    </location>
</feature>
<evidence type="ECO:0000256" key="7">
    <source>
        <dbReference type="SAM" id="MobiDB-lite"/>
    </source>
</evidence>
<keyword evidence="2 8" id="KW-0812">Transmembrane</keyword>
<evidence type="ECO:0000313" key="9">
    <source>
        <dbReference type="EMBL" id="KAK8478110.1"/>
    </source>
</evidence>
<comment type="subcellular location">
    <subcellularLocation>
        <location evidence="1">Endoplasmic reticulum membrane</location>
        <topology evidence="1">Multi-pass membrane protein</topology>
    </subcellularLocation>
</comment>
<accession>A0ABR1ZCU0</accession>
<reference evidence="9 10" key="1">
    <citation type="journal article" date="2024" name="G3 (Bethesda)">
        <title>Genome assembly of Hibiscus sabdariffa L. provides insights into metabolisms of medicinal natural products.</title>
        <authorList>
            <person name="Kim T."/>
        </authorList>
    </citation>
    <scope>NUCLEOTIDE SEQUENCE [LARGE SCALE GENOMIC DNA]</scope>
    <source>
        <strain evidence="9">TK-2024</strain>
        <tissue evidence="9">Old leaves</tissue>
    </source>
</reference>
<dbReference type="PANTHER" id="PTHR21212:SF0">
    <property type="entry name" value="SEIPIN"/>
    <property type="match status" value="1"/>
</dbReference>
<evidence type="ECO:0000313" key="10">
    <source>
        <dbReference type="Proteomes" id="UP001396334"/>
    </source>
</evidence>
<dbReference type="PANTHER" id="PTHR21212">
    <property type="entry name" value="BERNARDINELLI-SEIP CONGENITAL LIPODYSTROPHY 2 HOMOLOG BSCL2 PROTEIN"/>
    <property type="match status" value="1"/>
</dbReference>
<keyword evidence="6 8" id="KW-0472">Membrane</keyword>
<keyword evidence="4 8" id="KW-1133">Transmembrane helix</keyword>
<evidence type="ECO:0008006" key="11">
    <source>
        <dbReference type="Google" id="ProtNLM"/>
    </source>
</evidence>
<dbReference type="InterPro" id="IPR009617">
    <property type="entry name" value="Seipin"/>
</dbReference>
<evidence type="ECO:0000256" key="5">
    <source>
        <dbReference type="ARBA" id="ARBA00023098"/>
    </source>
</evidence>
<gene>
    <name evidence="9" type="ORF">V6N11_080145</name>
</gene>
<feature type="region of interest" description="Disordered" evidence="7">
    <location>
        <begin position="1"/>
        <end position="82"/>
    </location>
</feature>
<keyword evidence="5" id="KW-0443">Lipid metabolism</keyword>
<comment type="caution">
    <text evidence="9">The sequence shown here is derived from an EMBL/GenBank/DDBJ whole genome shotgun (WGS) entry which is preliminary data.</text>
</comment>
<feature type="transmembrane region" description="Helical" evidence="8">
    <location>
        <begin position="419"/>
        <end position="443"/>
    </location>
</feature>
<feature type="compositionally biased region" description="Basic and acidic residues" evidence="7">
    <location>
        <begin position="1"/>
        <end position="17"/>
    </location>
</feature>
<protein>
    <recommendedName>
        <fullName evidence="11">Seipin-2-like</fullName>
    </recommendedName>
</protein>
<evidence type="ECO:0000256" key="8">
    <source>
        <dbReference type="SAM" id="Phobius"/>
    </source>
</evidence>
<organism evidence="9 10">
    <name type="scientific">Hibiscus sabdariffa</name>
    <name type="common">roselle</name>
    <dbReference type="NCBI Taxonomy" id="183260"/>
    <lineage>
        <taxon>Eukaryota</taxon>
        <taxon>Viridiplantae</taxon>
        <taxon>Streptophyta</taxon>
        <taxon>Embryophyta</taxon>
        <taxon>Tracheophyta</taxon>
        <taxon>Spermatophyta</taxon>
        <taxon>Magnoliopsida</taxon>
        <taxon>eudicotyledons</taxon>
        <taxon>Gunneridae</taxon>
        <taxon>Pentapetalae</taxon>
        <taxon>rosids</taxon>
        <taxon>malvids</taxon>
        <taxon>Malvales</taxon>
        <taxon>Malvaceae</taxon>
        <taxon>Malvoideae</taxon>
        <taxon>Hibiscus</taxon>
    </lineage>
</organism>
<dbReference type="EMBL" id="JBBPBN010001490">
    <property type="protein sequence ID" value="KAK8478110.1"/>
    <property type="molecule type" value="Genomic_DNA"/>
</dbReference>
<keyword evidence="10" id="KW-1185">Reference proteome</keyword>
<feature type="transmembrane region" description="Helical" evidence="8">
    <location>
        <begin position="210"/>
        <end position="232"/>
    </location>
</feature>
<feature type="transmembrane region" description="Helical" evidence="8">
    <location>
        <begin position="140"/>
        <end position="166"/>
    </location>
</feature>
<keyword evidence="3" id="KW-0256">Endoplasmic reticulum</keyword>
<evidence type="ECO:0000256" key="1">
    <source>
        <dbReference type="ARBA" id="ARBA00004477"/>
    </source>
</evidence>
<name>A0ABR1ZCU0_9ROSI</name>
<dbReference type="Proteomes" id="UP001396334">
    <property type="component" value="Unassembled WGS sequence"/>
</dbReference>
<proteinExistence type="predicted"/>
<evidence type="ECO:0000256" key="3">
    <source>
        <dbReference type="ARBA" id="ARBA00022824"/>
    </source>
</evidence>